<dbReference type="SUPFAM" id="SSF81901">
    <property type="entry name" value="HCP-like"/>
    <property type="match status" value="1"/>
</dbReference>
<dbReference type="SMART" id="SM00671">
    <property type="entry name" value="SEL1"/>
    <property type="match status" value="2"/>
</dbReference>
<dbReference type="Gene3D" id="1.25.40.10">
    <property type="entry name" value="Tetratricopeptide repeat domain"/>
    <property type="match status" value="1"/>
</dbReference>
<keyword evidence="2" id="KW-1185">Reference proteome</keyword>
<dbReference type="PANTHER" id="PTHR11102:SF160">
    <property type="entry name" value="ERAD-ASSOCIATED E3 UBIQUITIN-PROTEIN LIGASE COMPONENT HRD3"/>
    <property type="match status" value="1"/>
</dbReference>
<gene>
    <name evidence="1" type="ORF">SAMN05444417_0317</name>
</gene>
<dbReference type="Proteomes" id="UP000184292">
    <property type="component" value="Unassembled WGS sequence"/>
</dbReference>
<evidence type="ECO:0000313" key="1">
    <source>
        <dbReference type="EMBL" id="SHI33280.1"/>
    </source>
</evidence>
<dbReference type="STRING" id="1447782.SAMN05444417_0317"/>
<dbReference type="EMBL" id="FQYO01000001">
    <property type="protein sequence ID" value="SHI33280.1"/>
    <property type="molecule type" value="Genomic_DNA"/>
</dbReference>
<reference evidence="1 2" key="1">
    <citation type="submission" date="2016-11" db="EMBL/GenBank/DDBJ databases">
        <authorList>
            <person name="Jaros S."/>
            <person name="Januszkiewicz K."/>
            <person name="Wedrychowicz H."/>
        </authorList>
    </citation>
    <scope>NUCLEOTIDE SEQUENCE [LARGE SCALE GENOMIC DNA]</scope>
    <source>
        <strain evidence="1 2">DSM 100565</strain>
    </source>
</reference>
<evidence type="ECO:0000313" key="2">
    <source>
        <dbReference type="Proteomes" id="UP000184292"/>
    </source>
</evidence>
<dbReference type="RefSeq" id="WP_073325923.1">
    <property type="nucleotide sequence ID" value="NZ_FQYO01000001.1"/>
</dbReference>
<protein>
    <submittedName>
        <fullName evidence="1">TPR repeat</fullName>
    </submittedName>
</protein>
<name>A0A1M6A9Z9_9RHOB</name>
<dbReference type="Pfam" id="PF08238">
    <property type="entry name" value="Sel1"/>
    <property type="match status" value="2"/>
</dbReference>
<dbReference type="PANTHER" id="PTHR11102">
    <property type="entry name" value="SEL-1-LIKE PROTEIN"/>
    <property type="match status" value="1"/>
</dbReference>
<organism evidence="1 2">
    <name type="scientific">Wenxinia saemankumensis</name>
    <dbReference type="NCBI Taxonomy" id="1447782"/>
    <lineage>
        <taxon>Bacteria</taxon>
        <taxon>Pseudomonadati</taxon>
        <taxon>Pseudomonadota</taxon>
        <taxon>Alphaproteobacteria</taxon>
        <taxon>Rhodobacterales</taxon>
        <taxon>Roseobacteraceae</taxon>
        <taxon>Wenxinia</taxon>
    </lineage>
</organism>
<sequence>MAPLLGAALLAGAAAAQEDGPSGAAAPGAAQAAGATGPGRLIFVASDPAEGRPGTVQGELSVLQLPALPDGATAGLDVLSALLRANPVSTFVSAPGSAGLVSGDLSLVIDLALGAASEGAQTSVTIGGETMPVSALEDRLGALMSAFDPEAAQMAFLRIEDPDDRFPGALTELQSAFQSAGFAMSVAMIGAGGTCEAARPALHYEALAGLPDRTPFGDADGTVTVAEAEGYIRAALERQVHRGAGCAARYSLILSRGDGPDQALVSVPQAPLLPEMESAVYLEEFEALFLASSEDAAAIEEYLQTCAYCPGEASLAARLTVIEERAMALRLETGVWETIRADETPGRLEIYLANCQLCAFEDEAGARIAALREAAAARADENAAFERLVAARDLPGLQAWLASCIACDNAAAAEAEIEALQTDSVFQEEQARLEEALARRNASMIGDWLETCEICGGREGAEATLARLSEEATAAGPCLALAGLPQQGGPRLLADIDQAAAERTCRAALTSYPGSPVVATALGRVAQAAEDLDAARNAYRAGVEAGLPEAHGLLAHLTYAPGPGEAADYAAAEELALAGLDLGDWLSGEVLTVLYSRGLIDGRTAEDAYAIARAQAEAGNPAAQFFAGYFHRTGQGAEQSDRLAEEWFARAVEQGYTHANSFLAELYERGGEGIEPDPARAADLYWSALELGDETARGRLTDGLDGRTNAVVAEIQTRLRDAGVFAGRIDGIGGTNTARSVDAFFELQEAG</sequence>
<dbReference type="InterPro" id="IPR050767">
    <property type="entry name" value="Sel1_AlgK"/>
</dbReference>
<dbReference type="InterPro" id="IPR011990">
    <property type="entry name" value="TPR-like_helical_dom_sf"/>
</dbReference>
<dbReference type="AlphaFoldDB" id="A0A1M6A9Z9"/>
<proteinExistence type="predicted"/>
<accession>A0A1M6A9Z9</accession>
<dbReference type="InterPro" id="IPR006597">
    <property type="entry name" value="Sel1-like"/>
</dbReference>